<dbReference type="InterPro" id="IPR029063">
    <property type="entry name" value="SAM-dependent_MTases_sf"/>
</dbReference>
<dbReference type="PANTHER" id="PTHR13184">
    <property type="entry name" value="37S RIBOSOMAL PROTEIN S22"/>
    <property type="match status" value="1"/>
</dbReference>
<dbReference type="PRINTS" id="PR00421">
    <property type="entry name" value="THIOREDOXIN"/>
</dbReference>
<keyword evidence="4" id="KW-0408">Iron</keyword>
<dbReference type="Pfam" id="PF00085">
    <property type="entry name" value="Thioredoxin"/>
    <property type="match status" value="1"/>
</dbReference>
<dbReference type="EMBL" id="MU865091">
    <property type="protein sequence ID" value="KAK4457912.1"/>
    <property type="molecule type" value="Genomic_DNA"/>
</dbReference>
<dbReference type="SUPFAM" id="SSF53335">
    <property type="entry name" value="S-adenosyl-L-methionine-dependent methyltransferases"/>
    <property type="match status" value="1"/>
</dbReference>
<dbReference type="InterPro" id="IPR013766">
    <property type="entry name" value="Thioredoxin_domain"/>
</dbReference>
<dbReference type="InterPro" id="IPR036249">
    <property type="entry name" value="Thioredoxin-like_sf"/>
</dbReference>
<gene>
    <name evidence="10" type="ORF">QBC42DRAFT_341398</name>
</gene>
<dbReference type="InterPro" id="IPR015324">
    <property type="entry name" value="Ribosomal_Rsm22-like"/>
</dbReference>
<keyword evidence="3" id="KW-0809">Transit peptide</keyword>
<evidence type="ECO:0000256" key="4">
    <source>
        <dbReference type="ARBA" id="ARBA00023004"/>
    </source>
</evidence>
<dbReference type="AlphaFoldDB" id="A0AAV9HEQ4"/>
<evidence type="ECO:0000256" key="3">
    <source>
        <dbReference type="ARBA" id="ARBA00022946"/>
    </source>
</evidence>
<dbReference type="SUPFAM" id="SSF52833">
    <property type="entry name" value="Thioredoxin-like"/>
    <property type="match status" value="1"/>
</dbReference>
<dbReference type="InterPro" id="IPR052571">
    <property type="entry name" value="Mt_RNA_Methyltransferase"/>
</dbReference>
<evidence type="ECO:0000256" key="6">
    <source>
        <dbReference type="ARBA" id="ARBA00023128"/>
    </source>
</evidence>
<name>A0AAV9HEQ4_9PEZI</name>
<feature type="domain" description="Thioredoxin" evidence="9">
    <location>
        <begin position="1"/>
        <end position="109"/>
    </location>
</feature>
<reference evidence="10" key="2">
    <citation type="submission" date="2023-06" db="EMBL/GenBank/DDBJ databases">
        <authorList>
            <consortium name="Lawrence Berkeley National Laboratory"/>
            <person name="Mondo S.J."/>
            <person name="Hensen N."/>
            <person name="Bonometti L."/>
            <person name="Westerberg I."/>
            <person name="Brannstrom I.O."/>
            <person name="Guillou S."/>
            <person name="Cros-Aarteil S."/>
            <person name="Calhoun S."/>
            <person name="Haridas S."/>
            <person name="Kuo A."/>
            <person name="Pangilinan J."/>
            <person name="Riley R."/>
            <person name="Labutti K."/>
            <person name="Andreopoulos B."/>
            <person name="Lipzen A."/>
            <person name="Chen C."/>
            <person name="Yanf M."/>
            <person name="Daum C."/>
            <person name="Ng V."/>
            <person name="Clum A."/>
            <person name="Steindorff A."/>
            <person name="Ohm R."/>
            <person name="Martin F."/>
            <person name="Silar P."/>
            <person name="Natvig D."/>
            <person name="Lalanne C."/>
            <person name="Gautier V."/>
            <person name="Ament-Velasquez S.L."/>
            <person name="Kruys A."/>
            <person name="Hutchinson M.I."/>
            <person name="Powell A.J."/>
            <person name="Barry K."/>
            <person name="Miller A.N."/>
            <person name="Grigoriev I.V."/>
            <person name="Debuchy R."/>
            <person name="Gladieux P."/>
            <person name="Thoren M.H."/>
            <person name="Johannesson H."/>
        </authorList>
    </citation>
    <scope>NUCLEOTIDE SEQUENCE</scope>
    <source>
        <strain evidence="10">PSN324</strain>
    </source>
</reference>
<dbReference type="Proteomes" id="UP001321749">
    <property type="component" value="Unassembled WGS sequence"/>
</dbReference>
<dbReference type="PROSITE" id="PS00194">
    <property type="entry name" value="THIOREDOXIN_1"/>
    <property type="match status" value="1"/>
</dbReference>
<organism evidence="10 11">
    <name type="scientific">Cladorrhinum samala</name>
    <dbReference type="NCBI Taxonomy" id="585594"/>
    <lineage>
        <taxon>Eukaryota</taxon>
        <taxon>Fungi</taxon>
        <taxon>Dikarya</taxon>
        <taxon>Ascomycota</taxon>
        <taxon>Pezizomycotina</taxon>
        <taxon>Sordariomycetes</taxon>
        <taxon>Sordariomycetidae</taxon>
        <taxon>Sordariales</taxon>
        <taxon>Podosporaceae</taxon>
        <taxon>Cladorrhinum</taxon>
    </lineage>
</organism>
<reference evidence="10" key="1">
    <citation type="journal article" date="2023" name="Mol. Phylogenet. Evol.">
        <title>Genome-scale phylogeny and comparative genomics of the fungal order Sordariales.</title>
        <authorList>
            <person name="Hensen N."/>
            <person name="Bonometti L."/>
            <person name="Westerberg I."/>
            <person name="Brannstrom I.O."/>
            <person name="Guillou S."/>
            <person name="Cros-Aarteil S."/>
            <person name="Calhoun S."/>
            <person name="Haridas S."/>
            <person name="Kuo A."/>
            <person name="Mondo S."/>
            <person name="Pangilinan J."/>
            <person name="Riley R."/>
            <person name="LaButti K."/>
            <person name="Andreopoulos B."/>
            <person name="Lipzen A."/>
            <person name="Chen C."/>
            <person name="Yan M."/>
            <person name="Daum C."/>
            <person name="Ng V."/>
            <person name="Clum A."/>
            <person name="Steindorff A."/>
            <person name="Ohm R.A."/>
            <person name="Martin F."/>
            <person name="Silar P."/>
            <person name="Natvig D.O."/>
            <person name="Lalanne C."/>
            <person name="Gautier V."/>
            <person name="Ament-Velasquez S.L."/>
            <person name="Kruys A."/>
            <person name="Hutchinson M.I."/>
            <person name="Powell A.J."/>
            <person name="Barry K."/>
            <person name="Miller A.N."/>
            <person name="Grigoriev I.V."/>
            <person name="Debuchy R."/>
            <person name="Gladieux P."/>
            <person name="Hiltunen Thoren M."/>
            <person name="Johannesson H."/>
        </authorList>
    </citation>
    <scope>NUCLEOTIDE SEQUENCE</scope>
    <source>
        <strain evidence="10">PSN324</strain>
    </source>
</reference>
<dbReference type="Gene3D" id="3.40.30.10">
    <property type="entry name" value="Glutaredoxin"/>
    <property type="match status" value="1"/>
</dbReference>
<dbReference type="PROSITE" id="PS51352">
    <property type="entry name" value="THIOREDOXIN_2"/>
    <property type="match status" value="1"/>
</dbReference>
<evidence type="ECO:0000256" key="1">
    <source>
        <dbReference type="ARBA" id="ARBA00004173"/>
    </source>
</evidence>
<dbReference type="GO" id="GO:0003735">
    <property type="term" value="F:structural constituent of ribosome"/>
    <property type="evidence" value="ECO:0007669"/>
    <property type="project" value="TreeGrafter"/>
</dbReference>
<dbReference type="PANTHER" id="PTHR13184:SF5">
    <property type="entry name" value="METHYLTRANSFERASE-LIKE PROTEIN 17, MITOCHONDRIAL"/>
    <property type="match status" value="1"/>
</dbReference>
<dbReference type="Pfam" id="PF09243">
    <property type="entry name" value="Rsm22"/>
    <property type="match status" value="1"/>
</dbReference>
<keyword evidence="11" id="KW-1185">Reference proteome</keyword>
<dbReference type="GO" id="GO:0005763">
    <property type="term" value="C:mitochondrial small ribosomal subunit"/>
    <property type="evidence" value="ECO:0007669"/>
    <property type="project" value="TreeGrafter"/>
</dbReference>
<evidence type="ECO:0000256" key="8">
    <source>
        <dbReference type="SAM" id="MobiDB-lite"/>
    </source>
</evidence>
<evidence type="ECO:0000256" key="5">
    <source>
        <dbReference type="ARBA" id="ARBA00023014"/>
    </source>
</evidence>
<comment type="caution">
    <text evidence="10">The sequence shown here is derived from an EMBL/GenBank/DDBJ whole genome shotgun (WGS) entry which is preliminary data.</text>
</comment>
<evidence type="ECO:0000256" key="7">
    <source>
        <dbReference type="ARBA" id="ARBA00045681"/>
    </source>
</evidence>
<sequence length="1084" mass="119762">MGGAIHIDSSSQWRQTLTANSVVIADFYADWCGPCKMIAPHFEGLATKYTKPNRIAFVKVNVDNQQAIAQQYGVRAMPTFLVIHNNSVINTIQGANPPSLTAAVEKAIKLAGAGGGSSFGTAGQRLGGAPLGGQRAGGSGSIARPVRWDLNNIINTVLMFFGLYFASLFSLDPYKAAENSPYNKHNPPPKPAAAAKPAHQAIMISAGKLQKIRCPGCRAQVLGFYDAILQPRNSVLARPFARQPAPVSTFSTASGTSLNPSSKCANAVRPFSTSRRVFASENENGTSTEEQREIDRGKAEDIEILVRQARQTFGNTLPPGYLSPEEYKVYERLYGAPLRETGPEDVGIPFREEDGEVLDSSLPPQHTLFRENADGTLEQVDYVLERPITVQNEDGSLDIIDDGEQVLEDLPLTDTQVDYLHVTANNQREYNALVKLQRDFEAATLQSREGAIGDVYDKERYAEEEFDDDKEVYEEEEEYDEDEGELDADADGWHGDNSRLHPYTVIGQFKTRPSSIQIPKATFVEPITELLKRTDIGHVRECAERELGGPGLPWGPATPKAQIGHGQKGLQIQAGHHKMSEIQADTFLAAIMPGVYASVMSTLVETRKRLGSEWLQDLLTRDGGNGPRVLDLGGAGAGLLAWEKVLQAEWDILREKGTVTARYPPGKKTTVVGNENLRHRVSRFLHNTTFLPRLPDYLHSHKGKEEDLDSGGGPAPRKVFDVIFVSHMLMPLDKDYKRNDLIDNVWEMLNPDGGVLIVLEKAHPRGFEAVADVRARLLNEFIVPPTPTPHAEEITAASERKREPGIIIAPCTNHTACPMYHSPGLSPGRKDFCHFNQRFIRPPFLQQILGATHRSHEDIKFSYISVRRGRHLGGPLPSADMSSDAGPAQMPSNGFLQGQEAADRAFAGYENAVDGDGAQPLSWPRSILTPLKRHGHVTLDLCTPAGKIERWVVPKSFSKQAYHDARKTVWGDLWALGAKTRTIRNVRLGRGGETNLNDGGVRARAAAESNKKKPRVVEINVHPKLGVLGAYERYPKGRAQQRKSKNGKRFRLENLMEDMGANEIEDPDDIEDRAFLKRKTKWDE</sequence>
<keyword evidence="2" id="KW-0479">Metal-binding</keyword>
<dbReference type="GO" id="GO:0051536">
    <property type="term" value="F:iron-sulfur cluster binding"/>
    <property type="evidence" value="ECO:0007669"/>
    <property type="project" value="UniProtKB-KW"/>
</dbReference>
<comment type="subcellular location">
    <subcellularLocation>
        <location evidence="1">Mitochondrion</location>
    </subcellularLocation>
</comment>
<proteinExistence type="predicted"/>
<feature type="region of interest" description="Disordered" evidence="8">
    <location>
        <begin position="465"/>
        <end position="484"/>
    </location>
</feature>
<comment type="function">
    <text evidence="7">Mitochondrial ribosome (mitoribosome) assembly factor. Binds at the interface of the head and body domains of the mitochondrial small ribosomal subunit (mt-SSU), occluding the mRNA channel and preventing compaction of the head domain towards the body. Probable inactive methyltransferase: retains the characteristic folding and ability to bind S-adenosyl-L-methionine, but it probably lost its methyltransferase activity.</text>
</comment>
<dbReference type="InterPro" id="IPR017937">
    <property type="entry name" value="Thioredoxin_CS"/>
</dbReference>
<evidence type="ECO:0000313" key="10">
    <source>
        <dbReference type="EMBL" id="KAK4457912.1"/>
    </source>
</evidence>
<protein>
    <recommendedName>
        <fullName evidence="9">Thioredoxin domain-containing protein</fullName>
    </recommendedName>
</protein>
<keyword evidence="6" id="KW-0496">Mitochondrion</keyword>
<dbReference type="GO" id="GO:0006412">
    <property type="term" value="P:translation"/>
    <property type="evidence" value="ECO:0007669"/>
    <property type="project" value="InterPro"/>
</dbReference>
<dbReference type="GO" id="GO:0046872">
    <property type="term" value="F:metal ion binding"/>
    <property type="evidence" value="ECO:0007669"/>
    <property type="project" value="UniProtKB-KW"/>
</dbReference>
<dbReference type="GO" id="GO:0008168">
    <property type="term" value="F:methyltransferase activity"/>
    <property type="evidence" value="ECO:0007669"/>
    <property type="project" value="InterPro"/>
</dbReference>
<evidence type="ECO:0000259" key="9">
    <source>
        <dbReference type="PROSITE" id="PS51352"/>
    </source>
</evidence>
<dbReference type="CDD" id="cd02947">
    <property type="entry name" value="TRX_family"/>
    <property type="match status" value="1"/>
</dbReference>
<evidence type="ECO:0000313" key="11">
    <source>
        <dbReference type="Proteomes" id="UP001321749"/>
    </source>
</evidence>
<accession>A0AAV9HEQ4</accession>
<evidence type="ECO:0000256" key="2">
    <source>
        <dbReference type="ARBA" id="ARBA00022723"/>
    </source>
</evidence>
<keyword evidence="5" id="KW-0411">Iron-sulfur</keyword>